<dbReference type="InterPro" id="IPR006949">
    <property type="entry name" value="Barrel_Baseplate_J-like"/>
</dbReference>
<gene>
    <name evidence="3" type="ORF">H8S75_31285</name>
</gene>
<accession>A0ABR7HGZ9</accession>
<evidence type="ECO:0000259" key="1">
    <source>
        <dbReference type="Pfam" id="PF04865"/>
    </source>
</evidence>
<dbReference type="InterPro" id="IPR058531">
    <property type="entry name" value="Baseplate_J_M"/>
</dbReference>
<keyword evidence="4" id="KW-1185">Reference proteome</keyword>
<proteinExistence type="predicted"/>
<sequence length="387" mass="43246">MRANMADLKPIEEYPDISFMDNYTIQKLENDMLIWFLEKRKELTGEDTVLASADDRRILLQTGAYFIYQGYMFSDDAGKMGLLKYSRGEFLENLGALKHISRNCAVSATVTMRFALKEPRLTTTGIPKGTRLTAGDGVYFSTLEYGEIRIGETMVEITAVCMTPGSAGNNYEIGDISTIVDPVPYIDGAENITRPENGTDIEDDESLRKRIYMAPSAYSTAGTNDAYAYFVREFNSEISDVRIISPAPCIVEIRYLLKEGEVPGEESISSLKAYLSQPSIRPLTDQVVVKAPELIPYDLKVKYFINQSDSNRVISIKTCVEEAIRNYEIWQRSKMGRDINPNELIRLILVAGAKRAEITSPDFMVVGAESVASLHSETISYGGLEDD</sequence>
<feature type="domain" description="Baseplate protein J-like barrel" evidence="1">
    <location>
        <begin position="123"/>
        <end position="198"/>
    </location>
</feature>
<name>A0ABR7HGZ9_9FIRM</name>
<dbReference type="Pfam" id="PF04865">
    <property type="entry name" value="Baseplate_J"/>
    <property type="match status" value="1"/>
</dbReference>
<comment type="caution">
    <text evidence="3">The sequence shown here is derived from an EMBL/GenBank/DDBJ whole genome shotgun (WGS) entry which is preliminary data.</text>
</comment>
<protein>
    <submittedName>
        <fullName evidence="3">Baseplate J/gp47 family protein</fullName>
    </submittedName>
</protein>
<dbReference type="EMBL" id="JACOPB010000034">
    <property type="protein sequence ID" value="MBC5712386.1"/>
    <property type="molecule type" value="Genomic_DNA"/>
</dbReference>
<dbReference type="Proteomes" id="UP000634672">
    <property type="component" value="Unassembled WGS sequence"/>
</dbReference>
<dbReference type="InterPro" id="IPR052399">
    <property type="entry name" value="Phage_Baseplate_Assmbl_Protein"/>
</dbReference>
<evidence type="ECO:0000259" key="2">
    <source>
        <dbReference type="Pfam" id="PF26078"/>
    </source>
</evidence>
<organism evidence="3 4">
    <name type="scientific">Hungatella hominis</name>
    <dbReference type="NCBI Taxonomy" id="2763050"/>
    <lineage>
        <taxon>Bacteria</taxon>
        <taxon>Bacillati</taxon>
        <taxon>Bacillota</taxon>
        <taxon>Clostridia</taxon>
        <taxon>Lachnospirales</taxon>
        <taxon>Lachnospiraceae</taxon>
        <taxon>Hungatella</taxon>
    </lineage>
</organism>
<dbReference type="PANTHER" id="PTHR37829:SF3">
    <property type="entry name" value="PROTEIN JAYE-RELATED"/>
    <property type="match status" value="1"/>
</dbReference>
<dbReference type="Pfam" id="PF26078">
    <property type="entry name" value="Baseplate_J_M"/>
    <property type="match status" value="1"/>
</dbReference>
<feature type="domain" description="Baseplate J-like central" evidence="2">
    <location>
        <begin position="219"/>
        <end position="291"/>
    </location>
</feature>
<dbReference type="PANTHER" id="PTHR37829">
    <property type="entry name" value="PHAGE-LIKE ELEMENT PBSX PROTEIN XKDT"/>
    <property type="match status" value="1"/>
</dbReference>
<evidence type="ECO:0000313" key="3">
    <source>
        <dbReference type="EMBL" id="MBC5712386.1"/>
    </source>
</evidence>
<evidence type="ECO:0000313" key="4">
    <source>
        <dbReference type="Proteomes" id="UP000634672"/>
    </source>
</evidence>
<reference evidence="3 4" key="1">
    <citation type="submission" date="2020-08" db="EMBL/GenBank/DDBJ databases">
        <title>Genome public.</title>
        <authorList>
            <person name="Liu C."/>
            <person name="Sun Q."/>
        </authorList>
    </citation>
    <scope>NUCLEOTIDE SEQUENCE [LARGE SCALE GENOMIC DNA]</scope>
    <source>
        <strain evidence="3 4">NSJ-66</strain>
    </source>
</reference>